<keyword evidence="3" id="KW-1185">Reference proteome</keyword>
<evidence type="ECO:0000313" key="3">
    <source>
        <dbReference type="Proteomes" id="UP000698800"/>
    </source>
</evidence>
<evidence type="ECO:0000256" key="1">
    <source>
        <dbReference type="SAM" id="MobiDB-lite"/>
    </source>
</evidence>
<comment type="caution">
    <text evidence="2">The sequence shown here is derived from an EMBL/GenBank/DDBJ whole genome shotgun (WGS) entry which is preliminary data.</text>
</comment>
<gene>
    <name evidence="2" type="ORF">FGG08_006057</name>
</gene>
<dbReference type="EMBL" id="JAGHQL010000161">
    <property type="protein sequence ID" value="KAH0537124.1"/>
    <property type="molecule type" value="Genomic_DNA"/>
</dbReference>
<sequence length="127" mass="14191">MTQDDVNEALEEYNTKQKELTKIAARKKKKREEETRKRSKGKRVVREVTVLSTALVASGVRSEAQVLDSKENIGLRAILISSDISDSEAFETSEPYIQRLRKVLVAGPSRGASNAGMVTRSRARKEN</sequence>
<organism evidence="2 3">
    <name type="scientific">Glutinoglossum americanum</name>
    <dbReference type="NCBI Taxonomy" id="1670608"/>
    <lineage>
        <taxon>Eukaryota</taxon>
        <taxon>Fungi</taxon>
        <taxon>Dikarya</taxon>
        <taxon>Ascomycota</taxon>
        <taxon>Pezizomycotina</taxon>
        <taxon>Geoglossomycetes</taxon>
        <taxon>Geoglossales</taxon>
        <taxon>Geoglossaceae</taxon>
        <taxon>Glutinoglossum</taxon>
    </lineage>
</organism>
<protein>
    <submittedName>
        <fullName evidence="2">Uncharacterized protein</fullName>
    </submittedName>
</protein>
<evidence type="ECO:0000313" key="2">
    <source>
        <dbReference type="EMBL" id="KAH0537124.1"/>
    </source>
</evidence>
<reference evidence="2" key="1">
    <citation type="submission" date="2021-03" db="EMBL/GenBank/DDBJ databases">
        <title>Comparative genomics and phylogenomic investigation of the class Geoglossomycetes provide insights into ecological specialization and systematics.</title>
        <authorList>
            <person name="Melie T."/>
            <person name="Pirro S."/>
            <person name="Miller A.N."/>
            <person name="Quandt A."/>
        </authorList>
    </citation>
    <scope>NUCLEOTIDE SEQUENCE</scope>
    <source>
        <strain evidence="2">GBOQ0MN5Z8</strain>
    </source>
</reference>
<dbReference type="AlphaFoldDB" id="A0A9P8HX59"/>
<dbReference type="Proteomes" id="UP000698800">
    <property type="component" value="Unassembled WGS sequence"/>
</dbReference>
<name>A0A9P8HX59_9PEZI</name>
<proteinExistence type="predicted"/>
<dbReference type="OrthoDB" id="5466296at2759"/>
<feature type="region of interest" description="Disordered" evidence="1">
    <location>
        <begin position="23"/>
        <end position="42"/>
    </location>
</feature>
<accession>A0A9P8HX59</accession>